<evidence type="ECO:0000313" key="2">
    <source>
        <dbReference type="Proteomes" id="UP001497535"/>
    </source>
</evidence>
<dbReference type="Proteomes" id="UP001497535">
    <property type="component" value="Unassembled WGS sequence"/>
</dbReference>
<protein>
    <submittedName>
        <fullName evidence="1">Uncharacterized protein</fullName>
    </submittedName>
</protein>
<gene>
    <name evidence="1" type="ORF">MENTE1834_LOCUS27425</name>
</gene>
<name>A0ACB0ZME7_MELEN</name>
<organism evidence="1 2">
    <name type="scientific">Meloidogyne enterolobii</name>
    <name type="common">Root-knot nematode worm</name>
    <name type="synonym">Meloidogyne mayaguensis</name>
    <dbReference type="NCBI Taxonomy" id="390850"/>
    <lineage>
        <taxon>Eukaryota</taxon>
        <taxon>Metazoa</taxon>
        <taxon>Ecdysozoa</taxon>
        <taxon>Nematoda</taxon>
        <taxon>Chromadorea</taxon>
        <taxon>Rhabditida</taxon>
        <taxon>Tylenchina</taxon>
        <taxon>Tylenchomorpha</taxon>
        <taxon>Tylenchoidea</taxon>
        <taxon>Meloidogynidae</taxon>
        <taxon>Meloidogyninae</taxon>
        <taxon>Meloidogyne</taxon>
    </lineage>
</organism>
<sequence length="321" mass="37229">MKLFILFFISLFFKLNFQFCFAEIEKYAFERKLNNDKSPDFLLLNILTHPEHFIFPEQNSFYNKTDLIYAVGGFADSSIKFEDLREQIKERWEQIGGEQTEIVTLMSGIEKMFEKAKLEITEKLRATLLVLYSLGCKILEGKKSGYEVIFKTDKIFAYDLNDNFKKVLKVLSGLNPAKDTPLNELVENAELLDKLASIGSKVEIKYPKLNNEHISFALMIDNVGDAEKMSGQILTEIIDKIMHEVSGNEGGWGYVKSENDEIIKISKEELVINEEIGKDDKNILDENKEKMVIEDSKSDNILVKFWKYFKNVLTKFIHFFF</sequence>
<accession>A0ACB0ZME7</accession>
<dbReference type="EMBL" id="CAVMJV010000041">
    <property type="protein sequence ID" value="CAK5080265.1"/>
    <property type="molecule type" value="Genomic_DNA"/>
</dbReference>
<proteinExistence type="predicted"/>
<keyword evidence="2" id="KW-1185">Reference proteome</keyword>
<evidence type="ECO:0000313" key="1">
    <source>
        <dbReference type="EMBL" id="CAK5080265.1"/>
    </source>
</evidence>
<comment type="caution">
    <text evidence="1">The sequence shown here is derived from an EMBL/GenBank/DDBJ whole genome shotgun (WGS) entry which is preliminary data.</text>
</comment>
<reference evidence="1" key="1">
    <citation type="submission" date="2023-11" db="EMBL/GenBank/DDBJ databases">
        <authorList>
            <person name="Poullet M."/>
        </authorList>
    </citation>
    <scope>NUCLEOTIDE SEQUENCE</scope>
    <source>
        <strain evidence="1">E1834</strain>
    </source>
</reference>